<evidence type="ECO:0000313" key="2">
    <source>
        <dbReference type="EMBL" id="MCD9638309.1"/>
    </source>
</evidence>
<sequence length="112" mass="12455">GDREILGWYMLRRSGKMILVIGLNGVVVCKEVLVASKNESWYDLLGDSMSHGETRGKKSVRSYSDLRGNDPRHDSWGEETSLGVLITSSNRYVKTPGDEGHDKSSSEVTTHQ</sequence>
<reference evidence="2 3" key="1">
    <citation type="journal article" date="2021" name="BMC Genomics">
        <title>Datura genome reveals duplications of psychoactive alkaloid biosynthetic genes and high mutation rate following tissue culture.</title>
        <authorList>
            <person name="Rajewski A."/>
            <person name="Carter-House D."/>
            <person name="Stajich J."/>
            <person name="Litt A."/>
        </authorList>
    </citation>
    <scope>NUCLEOTIDE SEQUENCE [LARGE SCALE GENOMIC DNA]</scope>
    <source>
        <strain evidence="2">AR-01</strain>
    </source>
</reference>
<organism evidence="2 3">
    <name type="scientific">Datura stramonium</name>
    <name type="common">Jimsonweed</name>
    <name type="synonym">Common thornapple</name>
    <dbReference type="NCBI Taxonomy" id="4076"/>
    <lineage>
        <taxon>Eukaryota</taxon>
        <taxon>Viridiplantae</taxon>
        <taxon>Streptophyta</taxon>
        <taxon>Embryophyta</taxon>
        <taxon>Tracheophyta</taxon>
        <taxon>Spermatophyta</taxon>
        <taxon>Magnoliopsida</taxon>
        <taxon>eudicotyledons</taxon>
        <taxon>Gunneridae</taxon>
        <taxon>Pentapetalae</taxon>
        <taxon>asterids</taxon>
        <taxon>lamiids</taxon>
        <taxon>Solanales</taxon>
        <taxon>Solanaceae</taxon>
        <taxon>Solanoideae</taxon>
        <taxon>Datureae</taxon>
        <taxon>Datura</taxon>
    </lineage>
</organism>
<accession>A0ABS8UUN9</accession>
<gene>
    <name evidence="2" type="ORF">HAX54_022184</name>
</gene>
<feature type="region of interest" description="Disordered" evidence="1">
    <location>
        <begin position="47"/>
        <end position="112"/>
    </location>
</feature>
<dbReference type="Proteomes" id="UP000823775">
    <property type="component" value="Unassembled WGS sequence"/>
</dbReference>
<protein>
    <submittedName>
        <fullName evidence="2">Uncharacterized protein</fullName>
    </submittedName>
</protein>
<comment type="caution">
    <text evidence="2">The sequence shown here is derived from an EMBL/GenBank/DDBJ whole genome shotgun (WGS) entry which is preliminary data.</text>
</comment>
<feature type="compositionally biased region" description="Basic and acidic residues" evidence="1">
    <location>
        <begin position="96"/>
        <end position="105"/>
    </location>
</feature>
<keyword evidence="3" id="KW-1185">Reference proteome</keyword>
<feature type="non-terminal residue" evidence="2">
    <location>
        <position position="112"/>
    </location>
</feature>
<feature type="non-terminal residue" evidence="2">
    <location>
        <position position="1"/>
    </location>
</feature>
<evidence type="ECO:0000256" key="1">
    <source>
        <dbReference type="SAM" id="MobiDB-lite"/>
    </source>
</evidence>
<proteinExistence type="predicted"/>
<name>A0ABS8UUN9_DATST</name>
<feature type="compositionally biased region" description="Basic and acidic residues" evidence="1">
    <location>
        <begin position="67"/>
        <end position="76"/>
    </location>
</feature>
<dbReference type="EMBL" id="JACEIK010002669">
    <property type="protein sequence ID" value="MCD9638309.1"/>
    <property type="molecule type" value="Genomic_DNA"/>
</dbReference>
<evidence type="ECO:0000313" key="3">
    <source>
        <dbReference type="Proteomes" id="UP000823775"/>
    </source>
</evidence>